<protein>
    <submittedName>
        <fullName evidence="1">Uncharacterized protein</fullName>
    </submittedName>
</protein>
<sequence>MPYMPATSTEELHVPYLQDLTSFPVEIAIVPVADGEPGDDDYHPATWEGAEAVLLIGAGTPVALAPGAYVVWTRLTAGAERPVRRSGILTVGGP</sequence>
<proteinExistence type="predicted"/>
<organism evidence="1 2">
    <name type="scientific">Nonomuraea rhodomycinica</name>
    <dbReference type="NCBI Taxonomy" id="1712872"/>
    <lineage>
        <taxon>Bacteria</taxon>
        <taxon>Bacillati</taxon>
        <taxon>Actinomycetota</taxon>
        <taxon>Actinomycetes</taxon>
        <taxon>Streptosporangiales</taxon>
        <taxon>Streptosporangiaceae</taxon>
        <taxon>Nonomuraea</taxon>
    </lineage>
</organism>
<dbReference type="EMBL" id="JABWGO010000012">
    <property type="protein sequence ID" value="NUW45554.1"/>
    <property type="molecule type" value="Genomic_DNA"/>
</dbReference>
<dbReference type="Proteomes" id="UP000546126">
    <property type="component" value="Unassembled WGS sequence"/>
</dbReference>
<accession>A0A7Y6IW94</accession>
<keyword evidence="2" id="KW-1185">Reference proteome</keyword>
<evidence type="ECO:0000313" key="1">
    <source>
        <dbReference type="EMBL" id="NUW45554.1"/>
    </source>
</evidence>
<evidence type="ECO:0000313" key="2">
    <source>
        <dbReference type="Proteomes" id="UP000546126"/>
    </source>
</evidence>
<reference evidence="1 2" key="1">
    <citation type="submission" date="2020-06" db="EMBL/GenBank/DDBJ databases">
        <authorList>
            <person name="Chanama M."/>
        </authorList>
    </citation>
    <scope>NUCLEOTIDE SEQUENCE [LARGE SCALE GENOMIC DNA]</scope>
    <source>
        <strain evidence="1 2">TBRC6557</strain>
    </source>
</reference>
<gene>
    <name evidence="1" type="ORF">HT134_36380</name>
</gene>
<dbReference type="AlphaFoldDB" id="A0A7Y6IW94"/>
<dbReference type="RefSeq" id="WP_175605013.1">
    <property type="nucleotide sequence ID" value="NZ_JABWGO010000012.1"/>
</dbReference>
<name>A0A7Y6IW94_9ACTN</name>
<comment type="caution">
    <text evidence="1">The sequence shown here is derived from an EMBL/GenBank/DDBJ whole genome shotgun (WGS) entry which is preliminary data.</text>
</comment>